<reference evidence="1 2" key="1">
    <citation type="submission" date="2011-04" db="EMBL/GenBank/DDBJ databases">
        <authorList>
            <person name="Muzny D."/>
            <person name="Qin X."/>
            <person name="Deng J."/>
            <person name="Jiang H."/>
            <person name="Liu Y."/>
            <person name="Qu J."/>
            <person name="Song X.-Z."/>
            <person name="Zhang L."/>
            <person name="Thornton R."/>
            <person name="Coyle M."/>
            <person name="Francisco L."/>
            <person name="Jackson L."/>
            <person name="Javaid M."/>
            <person name="Korchina V."/>
            <person name="Kovar C."/>
            <person name="Mata R."/>
            <person name="Mathew T."/>
            <person name="Ngo R."/>
            <person name="Nguyen L."/>
            <person name="Nguyen N."/>
            <person name="Okwuonu G."/>
            <person name="Ongeri F."/>
            <person name="Pham C."/>
            <person name="Simmons D."/>
            <person name="Wilczek-Boney K."/>
            <person name="Hale W."/>
            <person name="Jakkamsetti A."/>
            <person name="Pham P."/>
            <person name="Ruth R."/>
            <person name="San Lucas F."/>
            <person name="Warren J."/>
            <person name="Zhang J."/>
            <person name="Zhao Z."/>
            <person name="Zhou C."/>
            <person name="Zhu D."/>
            <person name="Lee S."/>
            <person name="Bess C."/>
            <person name="Blankenburg K."/>
            <person name="Forbes L."/>
            <person name="Fu Q."/>
            <person name="Gubbala S."/>
            <person name="Hirani K."/>
            <person name="Jayaseelan J.C."/>
            <person name="Lara F."/>
            <person name="Munidasa M."/>
            <person name="Palculict T."/>
            <person name="Patil S."/>
            <person name="Pu L.-L."/>
            <person name="Saada N."/>
            <person name="Tang L."/>
            <person name="Weissenberger G."/>
            <person name="Zhu Y."/>
            <person name="Hemphill L."/>
            <person name="Shang Y."/>
            <person name="Youmans B."/>
            <person name="Ayvaz T."/>
            <person name="Ross M."/>
            <person name="Santibanez J."/>
            <person name="Aqrawi P."/>
            <person name="Gross S."/>
            <person name="Joshi V."/>
            <person name="Fowler G."/>
            <person name="Nazareth L."/>
            <person name="Reid J."/>
            <person name="Worley K."/>
            <person name="Petrosino J."/>
            <person name="Highlander S."/>
            <person name="Gibbs R."/>
        </authorList>
    </citation>
    <scope>NUCLEOTIDE SEQUENCE [LARGE SCALE GENOMIC DNA]</scope>
    <source>
        <strain evidence="1 2">DSM 2778</strain>
    </source>
</reference>
<keyword evidence="2" id="KW-1185">Reference proteome</keyword>
<evidence type="ECO:0000313" key="1">
    <source>
        <dbReference type="EMBL" id="EGK56986.1"/>
    </source>
</evidence>
<dbReference type="HOGENOM" id="CLU_3181679_0_0_9"/>
<proteinExistence type="predicted"/>
<comment type="caution">
    <text evidence="1">The sequence shown here is derived from an EMBL/GenBank/DDBJ whole genome shotgun (WGS) entry which is preliminary data.</text>
</comment>
<gene>
    <name evidence="1" type="ORF">HMPREF9081_2488</name>
</gene>
<dbReference type="EMBL" id="AFHQ01000060">
    <property type="protein sequence ID" value="EGK56986.1"/>
    <property type="molecule type" value="Genomic_DNA"/>
</dbReference>
<protein>
    <submittedName>
        <fullName evidence="1">Uncharacterized protein</fullName>
    </submittedName>
</protein>
<accession>F5RQF2</accession>
<dbReference type="Proteomes" id="UP000004067">
    <property type="component" value="Unassembled WGS sequence"/>
</dbReference>
<name>F5RQF2_9FIRM</name>
<dbReference type="STRING" id="888060.HMPREF9081_2488"/>
<sequence>MRTNQEAVSYIKEICIYHIHLSINFSQKKKEIIRNVVDNDNSPHVV</sequence>
<organism evidence="1 2">
    <name type="scientific">Centipeda periodontii DSM 2778</name>
    <dbReference type="NCBI Taxonomy" id="888060"/>
    <lineage>
        <taxon>Bacteria</taxon>
        <taxon>Bacillati</taxon>
        <taxon>Bacillota</taxon>
        <taxon>Negativicutes</taxon>
        <taxon>Selenomonadales</taxon>
        <taxon>Selenomonadaceae</taxon>
        <taxon>Centipeda</taxon>
    </lineage>
</organism>
<evidence type="ECO:0000313" key="2">
    <source>
        <dbReference type="Proteomes" id="UP000004067"/>
    </source>
</evidence>
<dbReference type="AlphaFoldDB" id="F5RQF2"/>